<protein>
    <submittedName>
        <fullName evidence="1">2-keto-3-deoxy-galactonokinase</fullName>
    </submittedName>
</protein>
<dbReference type="RefSeq" id="WP_236808586.1">
    <property type="nucleotide sequence ID" value="NZ_CP015163.1"/>
</dbReference>
<dbReference type="Proteomes" id="UP000250434">
    <property type="component" value="Chromosome"/>
</dbReference>
<dbReference type="InterPro" id="IPR042257">
    <property type="entry name" value="DGOK_C"/>
</dbReference>
<keyword evidence="2" id="KW-1185">Reference proteome</keyword>
<dbReference type="Pfam" id="PF05035">
    <property type="entry name" value="DGOK"/>
    <property type="match status" value="1"/>
</dbReference>
<evidence type="ECO:0000313" key="2">
    <source>
        <dbReference type="Proteomes" id="UP000250434"/>
    </source>
</evidence>
<dbReference type="AlphaFoldDB" id="A0A344LIK1"/>
<dbReference type="GO" id="GO:0008671">
    <property type="term" value="F:2-dehydro-3-deoxygalactonokinase activity"/>
    <property type="evidence" value="ECO:0007669"/>
    <property type="project" value="InterPro"/>
</dbReference>
<sequence length="321" mass="33627">MTDTEPALVALDWGTSGQRAWLLGTGGRVLDGRRSKRGLLAVTEGIDPGDPAARAAAYETAFRQACGDWLTAHPGLPAIACGMVGSAQGWTDTGYRAVPSTLDFTGLVPVPHRDGVLHLVPGLRIPSGDRPGDVLRGEETQLAGMLDVLTGPCTVVLPGTHTKWVRVEGDTVTGFATSMSGELHGLLTKHGIFARTAAEPVRDDAAFERGLAAGRRSRGLAAELFGARPLVLDGALAPASLPDYLSGVLLADEVAHQLSTSDTERVVLCGTADLCRRYAAALADRGVAAVVLTEETTVRGLWRIATAAGLVHHTPERTPQP</sequence>
<dbReference type="GO" id="GO:0034194">
    <property type="term" value="P:D-galactonate catabolic process"/>
    <property type="evidence" value="ECO:0007669"/>
    <property type="project" value="InterPro"/>
</dbReference>
<dbReference type="Gene3D" id="3.30.420.310">
    <property type="entry name" value="2-keto-3-deoxy-galactonokinase, C-terminal domain"/>
    <property type="match status" value="1"/>
</dbReference>
<keyword evidence="1" id="KW-0808">Transferase</keyword>
<keyword evidence="1" id="KW-0418">Kinase</keyword>
<dbReference type="InterPro" id="IPR042258">
    <property type="entry name" value="DGOK_N"/>
</dbReference>
<evidence type="ECO:0000313" key="1">
    <source>
        <dbReference type="EMBL" id="AXB47875.1"/>
    </source>
</evidence>
<dbReference type="Gene3D" id="3.30.420.300">
    <property type="entry name" value="2-keto-3-deoxy-galactonokinase, substrate binding domain"/>
    <property type="match status" value="1"/>
</dbReference>
<dbReference type="EMBL" id="CP015163">
    <property type="protein sequence ID" value="AXB47875.1"/>
    <property type="molecule type" value="Genomic_DNA"/>
</dbReference>
<dbReference type="InterPro" id="IPR007729">
    <property type="entry name" value="DGOK"/>
</dbReference>
<accession>A0A344LIK1</accession>
<proteinExistence type="predicted"/>
<gene>
    <name evidence="1" type="ORF">A4R43_40000</name>
</gene>
<dbReference type="KEGG" id="aab:A4R43_40000"/>
<name>A0A344LIK1_9PSEU</name>
<reference evidence="1 2" key="1">
    <citation type="submission" date="2016-04" db="EMBL/GenBank/DDBJ databases">
        <title>Complete genome sequence and analysis of deep-sea sediment isolate, Amycolatopsis sp. WP1.</title>
        <authorList>
            <person name="Wang H."/>
            <person name="Chen S."/>
            <person name="Wu Q."/>
        </authorList>
    </citation>
    <scope>NUCLEOTIDE SEQUENCE [LARGE SCALE GENOMIC DNA]</scope>
    <source>
        <strain evidence="1 2">WP1</strain>
    </source>
</reference>
<organism evidence="1 2">
    <name type="scientific">Amycolatopsis albispora</name>
    <dbReference type="NCBI Taxonomy" id="1804986"/>
    <lineage>
        <taxon>Bacteria</taxon>
        <taxon>Bacillati</taxon>
        <taxon>Actinomycetota</taxon>
        <taxon>Actinomycetes</taxon>
        <taxon>Pseudonocardiales</taxon>
        <taxon>Pseudonocardiaceae</taxon>
        <taxon>Amycolatopsis</taxon>
    </lineage>
</organism>